<proteinExistence type="predicted"/>
<dbReference type="EMBL" id="ML976665">
    <property type="protein sequence ID" value="KAF1976950.1"/>
    <property type="molecule type" value="Genomic_DNA"/>
</dbReference>
<name>A0A6A5VJX8_9PLEO</name>
<keyword evidence="3" id="KW-1185">Reference proteome</keyword>
<dbReference type="AlphaFoldDB" id="A0A6A5VJX8"/>
<dbReference type="Proteomes" id="UP000800036">
    <property type="component" value="Unassembled WGS sequence"/>
</dbReference>
<evidence type="ECO:0000313" key="2">
    <source>
        <dbReference type="EMBL" id="KAF1976950.1"/>
    </source>
</evidence>
<reference evidence="2" key="1">
    <citation type="journal article" date="2020" name="Stud. Mycol.">
        <title>101 Dothideomycetes genomes: a test case for predicting lifestyles and emergence of pathogens.</title>
        <authorList>
            <person name="Haridas S."/>
            <person name="Albert R."/>
            <person name="Binder M."/>
            <person name="Bloem J."/>
            <person name="Labutti K."/>
            <person name="Salamov A."/>
            <person name="Andreopoulos B."/>
            <person name="Baker S."/>
            <person name="Barry K."/>
            <person name="Bills G."/>
            <person name="Bluhm B."/>
            <person name="Cannon C."/>
            <person name="Castanera R."/>
            <person name="Culley D."/>
            <person name="Daum C."/>
            <person name="Ezra D."/>
            <person name="Gonzalez J."/>
            <person name="Henrissat B."/>
            <person name="Kuo A."/>
            <person name="Liang C."/>
            <person name="Lipzen A."/>
            <person name="Lutzoni F."/>
            <person name="Magnuson J."/>
            <person name="Mondo S."/>
            <person name="Nolan M."/>
            <person name="Ohm R."/>
            <person name="Pangilinan J."/>
            <person name="Park H.-J."/>
            <person name="Ramirez L."/>
            <person name="Alfaro M."/>
            <person name="Sun H."/>
            <person name="Tritt A."/>
            <person name="Yoshinaga Y."/>
            <person name="Zwiers L.-H."/>
            <person name="Turgeon B."/>
            <person name="Goodwin S."/>
            <person name="Spatafora J."/>
            <person name="Crous P."/>
            <person name="Grigoriev I."/>
        </authorList>
    </citation>
    <scope>NUCLEOTIDE SEQUENCE</scope>
    <source>
        <strain evidence="2">CBS 107.79</strain>
    </source>
</reference>
<gene>
    <name evidence="2" type="ORF">BU23DRAFT_565606</name>
</gene>
<feature type="compositionally biased region" description="Basic and acidic residues" evidence="1">
    <location>
        <begin position="525"/>
        <end position="534"/>
    </location>
</feature>
<protein>
    <submittedName>
        <fullName evidence="2">Uncharacterized protein</fullName>
    </submittedName>
</protein>
<feature type="compositionally biased region" description="Polar residues" evidence="1">
    <location>
        <begin position="480"/>
        <end position="490"/>
    </location>
</feature>
<accession>A0A6A5VJX8</accession>
<evidence type="ECO:0000256" key="1">
    <source>
        <dbReference type="SAM" id="MobiDB-lite"/>
    </source>
</evidence>
<feature type="compositionally biased region" description="Basic and acidic residues" evidence="1">
    <location>
        <begin position="381"/>
        <end position="409"/>
    </location>
</feature>
<organism evidence="2 3">
    <name type="scientific">Bimuria novae-zelandiae CBS 107.79</name>
    <dbReference type="NCBI Taxonomy" id="1447943"/>
    <lineage>
        <taxon>Eukaryota</taxon>
        <taxon>Fungi</taxon>
        <taxon>Dikarya</taxon>
        <taxon>Ascomycota</taxon>
        <taxon>Pezizomycotina</taxon>
        <taxon>Dothideomycetes</taxon>
        <taxon>Pleosporomycetidae</taxon>
        <taxon>Pleosporales</taxon>
        <taxon>Massarineae</taxon>
        <taxon>Didymosphaeriaceae</taxon>
        <taxon>Bimuria</taxon>
    </lineage>
</organism>
<evidence type="ECO:0000313" key="3">
    <source>
        <dbReference type="Proteomes" id="UP000800036"/>
    </source>
</evidence>
<feature type="region of interest" description="Disordered" evidence="1">
    <location>
        <begin position="366"/>
        <end position="534"/>
    </location>
</feature>
<feature type="compositionally biased region" description="Polar residues" evidence="1">
    <location>
        <begin position="442"/>
        <end position="467"/>
    </location>
</feature>
<sequence length="534" mass="59684">MARCQPWYLKGTDGPHQYFDGPAQLIKLKHGERTVPALLMSNGLARKFNAAIRRGFGDQNYHGGHGRDQFLKFEKQKLNTQSQIEVLEPRLTALKGRLVCAKREHLYEIFDELSELSLKINKAKDSLAEASEKEKTNPARFERVPRTMDRNVPFPKKTVALAGVHQVATTKTGGNIEDARALLDEYAATLSYFREHHEAVTKQHFENRAQWTKNNYKNNYAPAEIEARRAFTMAYEDKLRDIVIGKEHAAKFWYETLKRAEQLGLEDLPQIQAGNSRDKSKPCFQPGANGQAVVVNTADQDSLLQEFIEISKSFLQSTNQGSTLTSTSIRKSMKYGDSVFVYSSSSEESETDGELSHVYRALEQGYERPGGQMGEEPFPETTREGTDAAEDREITPMSSEKKSQVDDNYFHIPESSEEGFESRDDQNHTPGSSEEEMALVVTRQQPPINSSSEDQTNLNHGDQTPTAEDTPVERPRRTPGTRSRNTQGSEDGQPAPKPMDAGGASNDVPNNPIVQGGNPSVEPSVEPRADRGVH</sequence>